<dbReference type="InterPro" id="IPR008979">
    <property type="entry name" value="Galactose-bd-like_sf"/>
</dbReference>
<keyword evidence="3" id="KW-1185">Reference proteome</keyword>
<name>A0A928V8K6_9GAMM</name>
<protein>
    <recommendedName>
        <fullName evidence="4">VanZ-like domain-containing protein</fullName>
    </recommendedName>
</protein>
<dbReference type="Proteomes" id="UP000652567">
    <property type="component" value="Unassembled WGS sequence"/>
</dbReference>
<comment type="caution">
    <text evidence="2">The sequence shown here is derived from an EMBL/GenBank/DDBJ whole genome shotgun (WGS) entry which is preliminary data.</text>
</comment>
<dbReference type="SUPFAM" id="SSF49785">
    <property type="entry name" value="Galactose-binding domain-like"/>
    <property type="match status" value="1"/>
</dbReference>
<evidence type="ECO:0000313" key="2">
    <source>
        <dbReference type="EMBL" id="MBE8718479.1"/>
    </source>
</evidence>
<keyword evidence="1" id="KW-1133">Transmembrane helix</keyword>
<feature type="transmembrane region" description="Helical" evidence="1">
    <location>
        <begin position="124"/>
        <end position="142"/>
    </location>
</feature>
<dbReference type="AlphaFoldDB" id="A0A928V8K6"/>
<evidence type="ECO:0000313" key="3">
    <source>
        <dbReference type="Proteomes" id="UP000652567"/>
    </source>
</evidence>
<dbReference type="EMBL" id="PRDL01000001">
    <property type="protein sequence ID" value="MBE8718479.1"/>
    <property type="molecule type" value="Genomic_DNA"/>
</dbReference>
<dbReference type="Gene3D" id="2.60.120.430">
    <property type="entry name" value="Galactose-binding lectin"/>
    <property type="match status" value="1"/>
</dbReference>
<gene>
    <name evidence="2" type="ORF">C4F51_14935</name>
</gene>
<organism evidence="2 3">
    <name type="scientific">Cellvibrio polysaccharolyticus</name>
    <dbReference type="NCBI Taxonomy" id="2082724"/>
    <lineage>
        <taxon>Bacteria</taxon>
        <taxon>Pseudomonadati</taxon>
        <taxon>Pseudomonadota</taxon>
        <taxon>Gammaproteobacteria</taxon>
        <taxon>Cellvibrionales</taxon>
        <taxon>Cellvibrionaceae</taxon>
        <taxon>Cellvibrio</taxon>
    </lineage>
</organism>
<feature type="transmembrane region" description="Helical" evidence="1">
    <location>
        <begin position="68"/>
        <end position="86"/>
    </location>
</feature>
<keyword evidence="1" id="KW-0472">Membrane</keyword>
<keyword evidence="1" id="KW-0812">Transmembrane</keyword>
<reference evidence="2" key="1">
    <citation type="submission" date="2018-07" db="EMBL/GenBank/DDBJ databases">
        <title>Genome assembly of strain Ka43.</title>
        <authorList>
            <person name="Kukolya J."/>
            <person name="Nagy I."/>
            <person name="Horvath B."/>
            <person name="Toth A."/>
        </authorList>
    </citation>
    <scope>NUCLEOTIDE SEQUENCE</scope>
    <source>
        <strain evidence="2">KB43</strain>
    </source>
</reference>
<evidence type="ECO:0008006" key="4">
    <source>
        <dbReference type="Google" id="ProtNLM"/>
    </source>
</evidence>
<accession>A0A928V8K6</accession>
<proteinExistence type="predicted"/>
<feature type="transmembrane region" description="Helical" evidence="1">
    <location>
        <begin position="12"/>
        <end position="29"/>
    </location>
</feature>
<feature type="transmembrane region" description="Helical" evidence="1">
    <location>
        <begin position="98"/>
        <end position="118"/>
    </location>
</feature>
<evidence type="ECO:0000256" key="1">
    <source>
        <dbReference type="SAM" id="Phobius"/>
    </source>
</evidence>
<feature type="transmembrane region" description="Helical" evidence="1">
    <location>
        <begin position="36"/>
        <end position="56"/>
    </location>
</feature>
<dbReference type="RefSeq" id="WP_193911086.1">
    <property type="nucleotide sequence ID" value="NZ_PRDL01000001.1"/>
</dbReference>
<sequence length="306" mass="35324">MTSWLLRKPVWVSLLLLVLVVPWFFVHLPHSWRSPLLLAVWDLCHILFFFCVVYAVQWRYKLVSARSWFLVAALAFAVGGSIEMIQGMTGRNASWGDVARNMTGVWLGLAWGVAQAQWLRWHRVLSAVALAVLFVPFINLAVDRVKSFNEFPVLANFERPVGVDYWRGDVSIAAVPGRENANGHALKVELNTARYSGFYFEHFPADWRGYKRLHFDLFNPGEKSLTMVLRVHDIWHQQSGQAYGDRYNVRFQAEPGWNSYQFALDDILNAPTKRDMDLSRIQTLGIFTMNLPQPVTLYFDNFRLEP</sequence>